<organism evidence="2 3">
    <name type="scientific">Candidatus Methanoperedens nitratireducens</name>
    <dbReference type="NCBI Taxonomy" id="1392998"/>
    <lineage>
        <taxon>Archaea</taxon>
        <taxon>Methanobacteriati</taxon>
        <taxon>Methanobacteriota</taxon>
        <taxon>Stenosarchaea group</taxon>
        <taxon>Methanomicrobia</taxon>
        <taxon>Methanosarcinales</taxon>
        <taxon>ANME-2 cluster</taxon>
        <taxon>Candidatus Methanoperedentaceae</taxon>
        <taxon>Candidatus Methanoperedens</taxon>
    </lineage>
</organism>
<evidence type="ECO:0000313" key="3">
    <source>
        <dbReference type="Proteomes" id="UP000050360"/>
    </source>
</evidence>
<dbReference type="Proteomes" id="UP000050360">
    <property type="component" value="Unassembled WGS sequence"/>
</dbReference>
<dbReference type="Gene3D" id="2.60.40.4190">
    <property type="match status" value="1"/>
</dbReference>
<dbReference type="InterPro" id="IPR006457">
    <property type="entry name" value="S_layer-rel_Mac"/>
</dbReference>
<comment type="caution">
    <text evidence="2">The sequence shown here is derived from an EMBL/GenBank/DDBJ whole genome shotgun (WGS) entry which is preliminary data.</text>
</comment>
<reference evidence="2 3" key="1">
    <citation type="submission" date="2015-09" db="EMBL/GenBank/DDBJ databases">
        <title>A metagenomics-based metabolic model of nitrate-dependent anaerobic oxidation of methane by Methanoperedens-like archaea.</title>
        <authorList>
            <person name="Arshad A."/>
            <person name="Speth D.R."/>
            <person name="De Graaf R.M."/>
            <person name="Op Den Camp H.J."/>
            <person name="Jetten M.S."/>
            <person name="Welte C.U."/>
        </authorList>
    </citation>
    <scope>NUCLEOTIDE SEQUENCE [LARGE SCALE GENOMIC DNA]</scope>
</reference>
<dbReference type="EMBL" id="LKCM01000230">
    <property type="protein sequence ID" value="KPQ42509.1"/>
    <property type="molecule type" value="Genomic_DNA"/>
</dbReference>
<evidence type="ECO:0000313" key="2">
    <source>
        <dbReference type="EMBL" id="KPQ42509.1"/>
    </source>
</evidence>
<protein>
    <recommendedName>
        <fullName evidence="1">S-layer family duplication domain-containing protein</fullName>
    </recommendedName>
</protein>
<dbReference type="AlphaFoldDB" id="A0A0P8C6Y7"/>
<gene>
    <name evidence="2" type="ORF">MPEBLZ_02967</name>
</gene>
<sequence>MNLSDSIPNFMIYCSRVDSLQYTDAAYFKYTWLRSQDIARIREGDTSGVMEVISVKNGTIELRNKEPIDLSPGNAVHLMGDISIQVENSETGLLFYPIKWGR</sequence>
<dbReference type="Pfam" id="PF07752">
    <property type="entry name" value="S-layer"/>
    <property type="match status" value="1"/>
</dbReference>
<accession>A0A0P8C6Y7</accession>
<feature type="domain" description="S-layer family duplication" evidence="1">
    <location>
        <begin position="4"/>
        <end position="86"/>
    </location>
</feature>
<evidence type="ECO:0000259" key="1">
    <source>
        <dbReference type="Pfam" id="PF07752"/>
    </source>
</evidence>
<proteinExistence type="predicted"/>
<name>A0A0P8C6Y7_9EURY</name>